<evidence type="ECO:0000256" key="3">
    <source>
        <dbReference type="ARBA" id="ARBA00011738"/>
    </source>
</evidence>
<organism evidence="9 10">
    <name type="scientific">Candidatus Profftia tarda</name>
    <dbReference type="NCBI Taxonomy" id="1177216"/>
    <lineage>
        <taxon>Bacteria</taxon>
        <taxon>Pseudomonadati</taxon>
        <taxon>Pseudomonadota</taxon>
        <taxon>Gammaproteobacteria</taxon>
        <taxon>Enterobacterales</taxon>
        <taxon>Enterobacteriaceae</taxon>
        <taxon>Candidatus Profftia</taxon>
    </lineage>
</organism>
<dbReference type="InterPro" id="IPR004839">
    <property type="entry name" value="Aminotransferase_I/II_large"/>
</dbReference>
<dbReference type="PRINTS" id="PR00799">
    <property type="entry name" value="TRANSAMINASE"/>
</dbReference>
<dbReference type="PROSITE" id="PS00105">
    <property type="entry name" value="AA_TRANSFER_CLASS_1"/>
    <property type="match status" value="1"/>
</dbReference>
<keyword evidence="4 7" id="KW-0032">Aminotransferase</keyword>
<keyword evidence="6" id="KW-0663">Pyridoxal phosphate</keyword>
<dbReference type="InterPro" id="IPR015424">
    <property type="entry name" value="PyrdxlP-dep_Trfase"/>
</dbReference>
<dbReference type="Pfam" id="PF00155">
    <property type="entry name" value="Aminotran_1_2"/>
    <property type="match status" value="1"/>
</dbReference>
<comment type="similarity">
    <text evidence="2 7">Belongs to the class-I pyridoxal-phosphate-dependent aminotransferase family.</text>
</comment>
<accession>A0A8E4EXZ3</accession>
<gene>
    <name evidence="9" type="primary">aspC</name>
    <name evidence="9" type="ORF">PROFFT_A_01050</name>
</gene>
<evidence type="ECO:0000256" key="1">
    <source>
        <dbReference type="ARBA" id="ARBA00001933"/>
    </source>
</evidence>
<dbReference type="FunFam" id="3.40.640.10:FF:000015">
    <property type="entry name" value="Aspartate aminotransferase"/>
    <property type="match status" value="1"/>
</dbReference>
<name>A0A8E4EXZ3_9ENTR</name>
<dbReference type="InterPro" id="IPR004838">
    <property type="entry name" value="NHTrfase_class1_PyrdxlP-BS"/>
</dbReference>
<evidence type="ECO:0000256" key="2">
    <source>
        <dbReference type="ARBA" id="ARBA00007441"/>
    </source>
</evidence>
<keyword evidence="10" id="KW-1185">Reference proteome</keyword>
<dbReference type="GO" id="GO:0004838">
    <property type="term" value="F:L-tyrosine-2-oxoglutarate transaminase activity"/>
    <property type="evidence" value="ECO:0007669"/>
    <property type="project" value="TreeGrafter"/>
</dbReference>
<dbReference type="EC" id="2.6.1.-" evidence="7"/>
<dbReference type="SUPFAM" id="SSF53383">
    <property type="entry name" value="PLP-dependent transferases"/>
    <property type="match status" value="1"/>
</dbReference>
<dbReference type="GO" id="GO:0042802">
    <property type="term" value="F:identical protein binding"/>
    <property type="evidence" value="ECO:0007669"/>
    <property type="project" value="TreeGrafter"/>
</dbReference>
<dbReference type="InterPro" id="IPR015422">
    <property type="entry name" value="PyrdxlP-dep_Trfase_small"/>
</dbReference>
<evidence type="ECO:0000313" key="10">
    <source>
        <dbReference type="Proteomes" id="UP000683585"/>
    </source>
</evidence>
<proteinExistence type="inferred from homology"/>
<sequence length="419" mass="47017">MIRILYLTLYIERKTNAQMFENIPAAPEDSILSLTELFLADTRINKINLGIGVYKNESGKTPILNSVKKAEEYLLENETTKNYLSIDGIPALAACTLELLFGRDSSIIKEKRAHAAQTPGGTAALRVAADFIAKQTSANKRIWISNPSWPNHKSLFNAAGLEVREYDYYEDINHRLDFSALQRSLEQAEPGDVVLFQGCCHNPTGIDPTPEQWEIMAEMSLAKGWLQLFDFAYQGFAESLEEDAKGLRIFAAKHNELLIASSYSKNFSLYNERVGVCTLVASDRKTTDNTFSQIKAAIRANYSNPPAHGGAVVARILCNKKLRTIWEEELADMRRRIQSMRELFIKTIQDKGAAQEFGFIREQKGMFSLSRLSNEQVIRLRDDFGIYALNSGRVNMAGMTIDNMDSICEAIIAILNSST</sequence>
<dbReference type="KEGG" id="ptf:PROFFT_A_01050"/>
<dbReference type="GO" id="GO:0030170">
    <property type="term" value="F:pyridoxal phosphate binding"/>
    <property type="evidence" value="ECO:0007669"/>
    <property type="project" value="InterPro"/>
</dbReference>
<evidence type="ECO:0000256" key="5">
    <source>
        <dbReference type="ARBA" id="ARBA00022679"/>
    </source>
</evidence>
<dbReference type="Gene3D" id="3.40.640.10">
    <property type="entry name" value="Type I PLP-dependent aspartate aminotransferase-like (Major domain)"/>
    <property type="match status" value="1"/>
</dbReference>
<feature type="domain" description="Aminotransferase class I/classII large" evidence="8">
    <location>
        <begin position="45"/>
        <end position="411"/>
    </location>
</feature>
<comment type="subunit">
    <text evidence="3">Homodimer.</text>
</comment>
<dbReference type="EMBL" id="LR890047">
    <property type="protein sequence ID" value="CAD6507836.1"/>
    <property type="molecule type" value="Genomic_DNA"/>
</dbReference>
<dbReference type="InterPro" id="IPR000796">
    <property type="entry name" value="Asp_trans"/>
</dbReference>
<comment type="cofactor">
    <cofactor evidence="1 7">
        <name>pyridoxal 5'-phosphate</name>
        <dbReference type="ChEBI" id="CHEBI:597326"/>
    </cofactor>
</comment>
<dbReference type="GO" id="GO:0004069">
    <property type="term" value="F:L-aspartate:2-oxoglutarate aminotransferase activity"/>
    <property type="evidence" value="ECO:0007669"/>
    <property type="project" value="TreeGrafter"/>
</dbReference>
<dbReference type="NCBIfam" id="NF006719">
    <property type="entry name" value="PRK09257.1"/>
    <property type="match status" value="1"/>
</dbReference>
<evidence type="ECO:0000313" key="9">
    <source>
        <dbReference type="EMBL" id="CAD6507836.1"/>
    </source>
</evidence>
<evidence type="ECO:0000256" key="6">
    <source>
        <dbReference type="ARBA" id="ARBA00022898"/>
    </source>
</evidence>
<dbReference type="PANTHER" id="PTHR11879:SF22">
    <property type="entry name" value="ASPARTATE AMINOTRANSFERASE, MITOCHONDRIAL"/>
    <property type="match status" value="1"/>
</dbReference>
<dbReference type="CDD" id="cd00609">
    <property type="entry name" value="AAT_like"/>
    <property type="match status" value="1"/>
</dbReference>
<dbReference type="InterPro" id="IPR015421">
    <property type="entry name" value="PyrdxlP-dep_Trfase_major"/>
</dbReference>
<reference evidence="9" key="1">
    <citation type="submission" date="2020-10" db="EMBL/GenBank/DDBJ databases">
        <authorList>
            <person name="Szabo G."/>
        </authorList>
    </citation>
    <scope>NUCLEOTIDE SEQUENCE</scope>
    <source>
        <strain evidence="9">PROFFT</strain>
    </source>
</reference>
<dbReference type="GO" id="GO:0005829">
    <property type="term" value="C:cytosol"/>
    <property type="evidence" value="ECO:0007669"/>
    <property type="project" value="TreeGrafter"/>
</dbReference>
<keyword evidence="5 7" id="KW-0808">Transferase</keyword>
<dbReference type="Gene3D" id="3.90.1150.10">
    <property type="entry name" value="Aspartate Aminotransferase, domain 1"/>
    <property type="match status" value="1"/>
</dbReference>
<dbReference type="Proteomes" id="UP000683585">
    <property type="component" value="Chromosome"/>
</dbReference>
<dbReference type="GO" id="GO:0033585">
    <property type="term" value="P:L-phenylalanine biosynthetic process from chorismate via phenylpyruvate"/>
    <property type="evidence" value="ECO:0007669"/>
    <property type="project" value="TreeGrafter"/>
</dbReference>
<dbReference type="AlphaFoldDB" id="A0A8E4EXZ3"/>
<evidence type="ECO:0000256" key="7">
    <source>
        <dbReference type="RuleBase" id="RU000481"/>
    </source>
</evidence>
<evidence type="ECO:0000259" key="8">
    <source>
        <dbReference type="Pfam" id="PF00155"/>
    </source>
</evidence>
<dbReference type="PANTHER" id="PTHR11879">
    <property type="entry name" value="ASPARTATE AMINOTRANSFERASE"/>
    <property type="match status" value="1"/>
</dbReference>
<protein>
    <recommendedName>
        <fullName evidence="7">Aminotransferase</fullName>
        <ecNumber evidence="7">2.6.1.-</ecNumber>
    </recommendedName>
</protein>
<evidence type="ECO:0000256" key="4">
    <source>
        <dbReference type="ARBA" id="ARBA00022576"/>
    </source>
</evidence>